<feature type="transmembrane region" description="Helical" evidence="4">
    <location>
        <begin position="73"/>
        <end position="92"/>
    </location>
</feature>
<gene>
    <name evidence="6" type="ORF">CSC94_06695</name>
</gene>
<reference evidence="6 7" key="1">
    <citation type="submission" date="2017-10" db="EMBL/GenBank/DDBJ databases">
        <title>Sedimentibacterium mangrovi gen. nov., sp. nov., a novel member of family Phyllobacteriacea isolated from mangrove sediment.</title>
        <authorList>
            <person name="Liao H."/>
            <person name="Tian Y."/>
        </authorList>
    </citation>
    <scope>NUCLEOTIDE SEQUENCE [LARGE SCALE GENOMIC DNA]</scope>
    <source>
        <strain evidence="6 7">X9-2-2</strain>
    </source>
</reference>
<comment type="caution">
    <text evidence="6">The sequence shown here is derived from an EMBL/GenBank/DDBJ whole genome shotgun (WGS) entry which is preliminary data.</text>
</comment>
<dbReference type="CDD" id="cd17477">
    <property type="entry name" value="MFS_YcaD_like"/>
    <property type="match status" value="1"/>
</dbReference>
<feature type="transmembrane region" description="Helical" evidence="4">
    <location>
        <begin position="233"/>
        <end position="252"/>
    </location>
</feature>
<evidence type="ECO:0000256" key="3">
    <source>
        <dbReference type="ARBA" id="ARBA00023136"/>
    </source>
</evidence>
<dbReference type="GO" id="GO:0005886">
    <property type="term" value="C:plasma membrane"/>
    <property type="evidence" value="ECO:0007669"/>
    <property type="project" value="TreeGrafter"/>
</dbReference>
<organism evidence="6 7">
    <name type="scientific">Zhengella mangrovi</name>
    <dbReference type="NCBI Taxonomy" id="1982044"/>
    <lineage>
        <taxon>Bacteria</taxon>
        <taxon>Pseudomonadati</taxon>
        <taxon>Pseudomonadota</taxon>
        <taxon>Alphaproteobacteria</taxon>
        <taxon>Hyphomicrobiales</taxon>
        <taxon>Notoacmeibacteraceae</taxon>
        <taxon>Zhengella</taxon>
    </lineage>
</organism>
<dbReference type="PROSITE" id="PS50850">
    <property type="entry name" value="MFS"/>
    <property type="match status" value="1"/>
</dbReference>
<feature type="transmembrane region" description="Helical" evidence="4">
    <location>
        <begin position="354"/>
        <end position="373"/>
    </location>
</feature>
<feature type="transmembrane region" description="Helical" evidence="4">
    <location>
        <begin position="12"/>
        <end position="31"/>
    </location>
</feature>
<dbReference type="Gene3D" id="1.20.1250.20">
    <property type="entry name" value="MFS general substrate transporter like domains"/>
    <property type="match status" value="2"/>
</dbReference>
<feature type="transmembrane region" description="Helical" evidence="4">
    <location>
        <begin position="131"/>
        <end position="148"/>
    </location>
</feature>
<keyword evidence="7" id="KW-1185">Reference proteome</keyword>
<protein>
    <submittedName>
        <fullName evidence="6">MFS transporter</fullName>
    </submittedName>
</protein>
<evidence type="ECO:0000256" key="2">
    <source>
        <dbReference type="ARBA" id="ARBA00022989"/>
    </source>
</evidence>
<dbReference type="AlphaFoldDB" id="A0A2G1QS76"/>
<dbReference type="InterPro" id="IPR011701">
    <property type="entry name" value="MFS"/>
</dbReference>
<feature type="transmembrane region" description="Helical" evidence="4">
    <location>
        <begin position="289"/>
        <end position="309"/>
    </location>
</feature>
<dbReference type="Proteomes" id="UP000221168">
    <property type="component" value="Unassembled WGS sequence"/>
</dbReference>
<dbReference type="EMBL" id="PDVP01000002">
    <property type="protein sequence ID" value="PHP68331.1"/>
    <property type="molecule type" value="Genomic_DNA"/>
</dbReference>
<evidence type="ECO:0000313" key="6">
    <source>
        <dbReference type="EMBL" id="PHP68331.1"/>
    </source>
</evidence>
<dbReference type="OrthoDB" id="9810614at2"/>
<name>A0A2G1QS76_9HYPH</name>
<feature type="domain" description="Major facilitator superfamily (MFS) profile" evidence="5">
    <location>
        <begin position="199"/>
        <end position="420"/>
    </location>
</feature>
<dbReference type="SUPFAM" id="SSF103473">
    <property type="entry name" value="MFS general substrate transporter"/>
    <property type="match status" value="1"/>
</dbReference>
<keyword evidence="3 4" id="KW-0472">Membrane</keyword>
<dbReference type="InterPro" id="IPR020846">
    <property type="entry name" value="MFS_dom"/>
</dbReference>
<keyword evidence="2 4" id="KW-1133">Transmembrane helix</keyword>
<feature type="transmembrane region" description="Helical" evidence="4">
    <location>
        <begin position="98"/>
        <end position="119"/>
    </location>
</feature>
<evidence type="ECO:0000256" key="4">
    <source>
        <dbReference type="SAM" id="Phobius"/>
    </source>
</evidence>
<dbReference type="GO" id="GO:0022857">
    <property type="term" value="F:transmembrane transporter activity"/>
    <property type="evidence" value="ECO:0007669"/>
    <property type="project" value="InterPro"/>
</dbReference>
<dbReference type="PANTHER" id="PTHR23521">
    <property type="entry name" value="TRANSPORTER MFS SUPERFAMILY"/>
    <property type="match status" value="1"/>
</dbReference>
<dbReference type="InterPro" id="IPR036259">
    <property type="entry name" value="MFS_trans_sf"/>
</dbReference>
<evidence type="ECO:0000313" key="7">
    <source>
        <dbReference type="Proteomes" id="UP000221168"/>
    </source>
</evidence>
<feature type="transmembrane region" description="Helical" evidence="4">
    <location>
        <begin position="201"/>
        <end position="221"/>
    </location>
</feature>
<dbReference type="InterPro" id="IPR047200">
    <property type="entry name" value="MFS_YcaD-like"/>
</dbReference>
<proteinExistence type="predicted"/>
<dbReference type="PANTHER" id="PTHR23521:SF3">
    <property type="entry name" value="MFS TRANSPORTER"/>
    <property type="match status" value="1"/>
</dbReference>
<dbReference type="Pfam" id="PF07690">
    <property type="entry name" value="MFS_1"/>
    <property type="match status" value="1"/>
</dbReference>
<feature type="transmembrane region" description="Helical" evidence="4">
    <location>
        <begin position="330"/>
        <end position="348"/>
    </location>
</feature>
<feature type="transmembrane region" description="Helical" evidence="4">
    <location>
        <begin position="264"/>
        <end position="283"/>
    </location>
</feature>
<accession>A0A2G1QS76</accession>
<evidence type="ECO:0000256" key="1">
    <source>
        <dbReference type="ARBA" id="ARBA00022692"/>
    </source>
</evidence>
<sequence length="420" mass="44645">MIQQLRPITALMLSAFFMVAGVGLAGILIPLRATAEAWSTVTLGWIGASYAAAFTAGCVVVPRLVLRVGHIRVFAAMQTLLVASMLFHSLVVDPIAWALFRLMAGASVAGGYMVLESWLNERVTNETRGMVMSAYMIVSMAAVASGQYLAPAGDPTKETLFVICALLFAAAVLPVTLTSAQSPRPITQVSIDIKGLFKASPAAMVGAFMAGVVFSIWSYFVPVYGKMAHLSDFTIATMLAFAMLGGIIAQFPIGRLSDQMDRRYVMAGAGLFGAALCVPAAILAPATPWVLFGFTFALGMVLFPIYALASAHANDIAQPEDFVKISGGILIFYGFGTTAGPLVGGPIIDAVGKGGVFMTLGVAFAVYGGYAFWRSMRREAVPADERTDYQVITPAVQQTPESLQLDPRIEDVPEEERLNA</sequence>
<dbReference type="RefSeq" id="WP_099305101.1">
    <property type="nucleotide sequence ID" value="NZ_PDVP01000002.1"/>
</dbReference>
<keyword evidence="1 4" id="KW-0812">Transmembrane</keyword>
<feature type="transmembrane region" description="Helical" evidence="4">
    <location>
        <begin position="43"/>
        <end position="66"/>
    </location>
</feature>
<feature type="transmembrane region" description="Helical" evidence="4">
    <location>
        <begin position="160"/>
        <end position="180"/>
    </location>
</feature>
<evidence type="ECO:0000259" key="5">
    <source>
        <dbReference type="PROSITE" id="PS50850"/>
    </source>
</evidence>